<dbReference type="AlphaFoldDB" id="A0A835YIE4"/>
<evidence type="ECO:0000256" key="5">
    <source>
        <dbReference type="ARBA" id="ARBA00022989"/>
    </source>
</evidence>
<keyword evidence="3" id="KW-0813">Transport</keyword>
<feature type="transmembrane region" description="Helical" evidence="7">
    <location>
        <begin position="80"/>
        <end position="97"/>
    </location>
</feature>
<evidence type="ECO:0000256" key="1">
    <source>
        <dbReference type="ARBA" id="ARBA00004127"/>
    </source>
</evidence>
<proteinExistence type="inferred from homology"/>
<dbReference type="EMBL" id="JAFCMP010000541">
    <property type="protein sequence ID" value="KAG5176086.1"/>
    <property type="molecule type" value="Genomic_DNA"/>
</dbReference>
<comment type="subcellular location">
    <subcellularLocation>
        <location evidence="1">Endomembrane system</location>
        <topology evidence="1">Multi-pass membrane protein</topology>
    </subcellularLocation>
</comment>
<keyword evidence="9" id="KW-1185">Reference proteome</keyword>
<dbReference type="PANTHER" id="PTHR43337">
    <property type="entry name" value="XANTHINE/URACIL PERMEASE C887.17-RELATED"/>
    <property type="match status" value="1"/>
</dbReference>
<dbReference type="Pfam" id="PF00860">
    <property type="entry name" value="Xan_ur_permease"/>
    <property type="match status" value="1"/>
</dbReference>
<sequence length="482" mass="50184">MGFSESLDRYFKITERGSNVTTEVRAGVASFLTMSYNLLVNPQIMSKCGIPVEDVVVATAAASCVASVLVGLFGNLPFGLAPGMGLSAYLTFGLVVGGDLTRVQALTSCLVSGALVAVVTLTGISHFLMRITPHHVKLAIVVGMGLLIALIGMVEVDLVVSSGDESLVALGDLSDWKIWLVMSGLLLIGTLTYHQIEGGILIGIMVCTLTYFSVTGEWPKNFVEVPRIESAFSENVDLSSLDSGCIMPIFAFVFVALFDISGVMYGLGSLAKLESGPAGLPGGIWGFLGSAVGTAIAAALGCSPIIVQVENAAGIKEGGRTGLTACVVGALFAASLFLAPLFGQIPNAATAPVLILVGAMMTNESKHIDWHNMKATLPAFLCIAMMPFTYSIPNGILFGMLFSFAFFFTSGEAFERCRGLGRRAQYAPLDAGGGSGDGGGVSAFFDDTQLKRNPSLLVSKREADEAEAAAGYGAGAASVSQY</sequence>
<feature type="transmembrane region" description="Helical" evidence="7">
    <location>
        <begin position="321"/>
        <end position="339"/>
    </location>
</feature>
<dbReference type="GO" id="GO:0005345">
    <property type="term" value="F:purine nucleobase transmembrane transporter activity"/>
    <property type="evidence" value="ECO:0007669"/>
    <property type="project" value="TreeGrafter"/>
</dbReference>
<evidence type="ECO:0000256" key="4">
    <source>
        <dbReference type="ARBA" id="ARBA00022692"/>
    </source>
</evidence>
<keyword evidence="4 7" id="KW-0812">Transmembrane</keyword>
<dbReference type="GO" id="GO:0005886">
    <property type="term" value="C:plasma membrane"/>
    <property type="evidence" value="ECO:0007669"/>
    <property type="project" value="TreeGrafter"/>
</dbReference>
<keyword evidence="6 7" id="KW-0472">Membrane</keyword>
<evidence type="ECO:0000256" key="7">
    <source>
        <dbReference type="SAM" id="Phobius"/>
    </source>
</evidence>
<evidence type="ECO:0000256" key="3">
    <source>
        <dbReference type="ARBA" id="ARBA00022448"/>
    </source>
</evidence>
<reference evidence="8" key="1">
    <citation type="submission" date="2021-02" db="EMBL/GenBank/DDBJ databases">
        <title>First Annotated Genome of the Yellow-green Alga Tribonema minus.</title>
        <authorList>
            <person name="Mahan K.M."/>
        </authorList>
    </citation>
    <scope>NUCLEOTIDE SEQUENCE</scope>
    <source>
        <strain evidence="8">UTEX B ZZ1240</strain>
    </source>
</reference>
<evidence type="ECO:0000313" key="9">
    <source>
        <dbReference type="Proteomes" id="UP000664859"/>
    </source>
</evidence>
<feature type="transmembrane region" description="Helical" evidence="7">
    <location>
        <begin position="245"/>
        <end position="267"/>
    </location>
</feature>
<accession>A0A835YIE4</accession>
<feature type="transmembrane region" description="Helical" evidence="7">
    <location>
        <begin position="136"/>
        <end position="156"/>
    </location>
</feature>
<feature type="transmembrane region" description="Helical" evidence="7">
    <location>
        <begin position="55"/>
        <end position="73"/>
    </location>
</feature>
<protein>
    <submittedName>
        <fullName evidence="8">Xanthine/uracil/vitamin C permease</fullName>
    </submittedName>
</protein>
<evidence type="ECO:0000256" key="2">
    <source>
        <dbReference type="ARBA" id="ARBA00005697"/>
    </source>
</evidence>
<dbReference type="InterPro" id="IPR006043">
    <property type="entry name" value="NCS2"/>
</dbReference>
<feature type="transmembrane region" description="Helical" evidence="7">
    <location>
        <begin position="396"/>
        <end position="414"/>
    </location>
</feature>
<gene>
    <name evidence="8" type="ORF">JKP88DRAFT_203269</name>
</gene>
<comment type="caution">
    <text evidence="8">The sequence shown here is derived from an EMBL/GenBank/DDBJ whole genome shotgun (WGS) entry which is preliminary data.</text>
</comment>
<dbReference type="InterPro" id="IPR045018">
    <property type="entry name" value="Azg-like"/>
</dbReference>
<evidence type="ECO:0000313" key="8">
    <source>
        <dbReference type="EMBL" id="KAG5176086.1"/>
    </source>
</evidence>
<name>A0A835YIE4_9STRA</name>
<feature type="transmembrane region" description="Helical" evidence="7">
    <location>
        <begin position="176"/>
        <end position="196"/>
    </location>
</feature>
<feature type="transmembrane region" description="Helical" evidence="7">
    <location>
        <begin position="103"/>
        <end position="124"/>
    </location>
</feature>
<organism evidence="8 9">
    <name type="scientific">Tribonema minus</name>
    <dbReference type="NCBI Taxonomy" id="303371"/>
    <lineage>
        <taxon>Eukaryota</taxon>
        <taxon>Sar</taxon>
        <taxon>Stramenopiles</taxon>
        <taxon>Ochrophyta</taxon>
        <taxon>PX clade</taxon>
        <taxon>Xanthophyceae</taxon>
        <taxon>Tribonematales</taxon>
        <taxon>Tribonemataceae</taxon>
        <taxon>Tribonema</taxon>
    </lineage>
</organism>
<dbReference type="Proteomes" id="UP000664859">
    <property type="component" value="Unassembled WGS sequence"/>
</dbReference>
<comment type="similarity">
    <text evidence="2">Belongs to the nucleobase:cation symporter-2 (NCS2) (TC 2.A.40) family. Azg-like subfamily.</text>
</comment>
<dbReference type="GO" id="GO:0012505">
    <property type="term" value="C:endomembrane system"/>
    <property type="evidence" value="ECO:0007669"/>
    <property type="project" value="UniProtKB-SubCell"/>
</dbReference>
<evidence type="ECO:0000256" key="6">
    <source>
        <dbReference type="ARBA" id="ARBA00023136"/>
    </source>
</evidence>
<dbReference type="OrthoDB" id="431212at2759"/>
<dbReference type="PANTHER" id="PTHR43337:SF1">
    <property type="entry name" value="XANTHINE_URACIL PERMEASE C887.17-RELATED"/>
    <property type="match status" value="1"/>
</dbReference>
<keyword evidence="5 7" id="KW-1133">Transmembrane helix</keyword>
<feature type="transmembrane region" description="Helical" evidence="7">
    <location>
        <begin position="287"/>
        <end position="309"/>
    </location>
</feature>